<keyword evidence="10" id="KW-1185">Reference proteome</keyword>
<comment type="caution">
    <text evidence="9">The sequence shown here is derived from an EMBL/GenBank/DDBJ whole genome shotgun (WGS) entry which is preliminary data.</text>
</comment>
<keyword evidence="3 7" id="KW-0479">Metal-binding</keyword>
<evidence type="ECO:0000256" key="2">
    <source>
        <dbReference type="ARBA" id="ARBA00012925"/>
    </source>
</evidence>
<evidence type="ECO:0000256" key="4">
    <source>
        <dbReference type="ARBA" id="ARBA00022833"/>
    </source>
</evidence>
<keyword evidence="5 8" id="KW-0456">Lyase</keyword>
<feature type="binding site" evidence="7">
    <location>
        <position position="116"/>
    </location>
    <ligand>
        <name>Zn(2+)</name>
        <dbReference type="ChEBI" id="CHEBI:29105"/>
    </ligand>
</feature>
<comment type="similarity">
    <text evidence="1 8">Belongs to the beta-class carbonic anhydrase family.</text>
</comment>
<evidence type="ECO:0000256" key="3">
    <source>
        <dbReference type="ARBA" id="ARBA00022723"/>
    </source>
</evidence>
<evidence type="ECO:0000256" key="1">
    <source>
        <dbReference type="ARBA" id="ARBA00006217"/>
    </source>
</evidence>
<evidence type="ECO:0000313" key="9">
    <source>
        <dbReference type="EMBL" id="KAJ4474849.1"/>
    </source>
</evidence>
<dbReference type="SMART" id="SM00947">
    <property type="entry name" value="Pro_CA"/>
    <property type="match status" value="1"/>
</dbReference>
<comment type="cofactor">
    <cofactor evidence="7">
        <name>Zn(2+)</name>
        <dbReference type="ChEBI" id="CHEBI:29105"/>
    </cofactor>
    <text evidence="7">Binds 1 zinc ion per subunit.</text>
</comment>
<dbReference type="GO" id="GO:0071244">
    <property type="term" value="P:cellular response to carbon dioxide"/>
    <property type="evidence" value="ECO:0007669"/>
    <property type="project" value="TreeGrafter"/>
</dbReference>
<dbReference type="Proteomes" id="UP001150266">
    <property type="component" value="Unassembled WGS sequence"/>
</dbReference>
<dbReference type="InterPro" id="IPR036874">
    <property type="entry name" value="Carbonic_anhydrase_sf"/>
</dbReference>
<feature type="binding site" evidence="7">
    <location>
        <position position="58"/>
    </location>
    <ligand>
        <name>Zn(2+)</name>
        <dbReference type="ChEBI" id="CHEBI:29105"/>
    </ligand>
</feature>
<evidence type="ECO:0000256" key="5">
    <source>
        <dbReference type="ARBA" id="ARBA00023239"/>
    </source>
</evidence>
<dbReference type="GO" id="GO:0034599">
    <property type="term" value="P:cellular response to oxidative stress"/>
    <property type="evidence" value="ECO:0007669"/>
    <property type="project" value="TreeGrafter"/>
</dbReference>
<dbReference type="InterPro" id="IPR001765">
    <property type="entry name" value="Carbonic_anhydrase"/>
</dbReference>
<evidence type="ECO:0000256" key="7">
    <source>
        <dbReference type="PIRSR" id="PIRSR601765-1"/>
    </source>
</evidence>
<dbReference type="EC" id="4.2.1.1" evidence="2 8"/>
<comment type="function">
    <text evidence="8">Reversible hydration of carbon dioxide.</text>
</comment>
<organism evidence="9 10">
    <name type="scientific">Lentinula aciculospora</name>
    <dbReference type="NCBI Taxonomy" id="153920"/>
    <lineage>
        <taxon>Eukaryota</taxon>
        <taxon>Fungi</taxon>
        <taxon>Dikarya</taxon>
        <taxon>Basidiomycota</taxon>
        <taxon>Agaricomycotina</taxon>
        <taxon>Agaricomycetes</taxon>
        <taxon>Agaricomycetidae</taxon>
        <taxon>Agaricales</taxon>
        <taxon>Marasmiineae</taxon>
        <taxon>Omphalotaceae</taxon>
        <taxon>Lentinula</taxon>
    </lineage>
</organism>
<keyword evidence="4 7" id="KW-0862">Zinc</keyword>
<dbReference type="GO" id="GO:0008270">
    <property type="term" value="F:zinc ion binding"/>
    <property type="evidence" value="ECO:0007669"/>
    <property type="project" value="UniProtKB-UniRule"/>
</dbReference>
<sequence>MSQDPIIAHMFEANKLWVDDLKGLQEKHSFCLPPPLPTPDQFPTGGQRPHTLWIGCGDSRVPETVVTGAVPGEIFVNRNVGNQVRFDDDSLMATLAFAVEELVVRPGDPDIIVCGHTECGAVSAGFRAFEEGRVDPGRTPVTIPTQRADSPLNRFLAPLTTSIGNLITKLGISSAPGREAIPALIQENVRAQVDNLCETEVIQNAWATRPPGQELYVHGWEYDIRSGLITSLVTRGPDSMATPYFKKVVS</sequence>
<accession>A0A9W9A5F6</accession>
<dbReference type="OrthoDB" id="10248475at2759"/>
<dbReference type="GO" id="GO:0004089">
    <property type="term" value="F:carbonate dehydratase activity"/>
    <property type="evidence" value="ECO:0007669"/>
    <property type="project" value="UniProtKB-UniRule"/>
</dbReference>
<evidence type="ECO:0000313" key="10">
    <source>
        <dbReference type="Proteomes" id="UP001150266"/>
    </source>
</evidence>
<evidence type="ECO:0000256" key="8">
    <source>
        <dbReference type="RuleBase" id="RU003956"/>
    </source>
</evidence>
<feature type="binding site" evidence="7">
    <location>
        <position position="56"/>
    </location>
    <ligand>
        <name>Zn(2+)</name>
        <dbReference type="ChEBI" id="CHEBI:29105"/>
    </ligand>
</feature>
<evidence type="ECO:0000256" key="6">
    <source>
        <dbReference type="ARBA" id="ARBA00048348"/>
    </source>
</evidence>
<protein>
    <recommendedName>
        <fullName evidence="2 8">Carbonic anhydrase</fullName>
        <ecNumber evidence="2 8">4.2.1.1</ecNumber>
    </recommendedName>
    <alternativeName>
        <fullName evidence="8">Carbonate dehydratase</fullName>
    </alternativeName>
</protein>
<dbReference type="Pfam" id="PF00484">
    <property type="entry name" value="Pro_CA"/>
    <property type="match status" value="1"/>
</dbReference>
<gene>
    <name evidence="9" type="ORF">J3R30DRAFT_3776018</name>
</gene>
<dbReference type="PANTHER" id="PTHR11002:SF76">
    <property type="entry name" value="CARBONIC ANHYDRASE"/>
    <property type="match status" value="1"/>
</dbReference>
<dbReference type="PANTHER" id="PTHR11002">
    <property type="entry name" value="CARBONIC ANHYDRASE"/>
    <property type="match status" value="1"/>
</dbReference>
<name>A0A9W9A5F6_9AGAR</name>
<dbReference type="Gene3D" id="3.40.1050.10">
    <property type="entry name" value="Carbonic anhydrase"/>
    <property type="match status" value="1"/>
</dbReference>
<dbReference type="SUPFAM" id="SSF53056">
    <property type="entry name" value="beta-carbonic anhydrase, cab"/>
    <property type="match status" value="1"/>
</dbReference>
<reference evidence="9" key="1">
    <citation type="submission" date="2022-08" db="EMBL/GenBank/DDBJ databases">
        <title>A Global Phylogenomic Analysis of the Shiitake Genus Lentinula.</title>
        <authorList>
            <consortium name="DOE Joint Genome Institute"/>
            <person name="Sierra-Patev S."/>
            <person name="Min B."/>
            <person name="Naranjo-Ortiz M."/>
            <person name="Looney B."/>
            <person name="Konkel Z."/>
            <person name="Slot J.C."/>
            <person name="Sakamoto Y."/>
            <person name="Steenwyk J.L."/>
            <person name="Rokas A."/>
            <person name="Carro J."/>
            <person name="Camarero S."/>
            <person name="Ferreira P."/>
            <person name="Molpeceres G."/>
            <person name="Ruiz-Duenas F.J."/>
            <person name="Serrano A."/>
            <person name="Henrissat B."/>
            <person name="Drula E."/>
            <person name="Hughes K.W."/>
            <person name="Mata J.L."/>
            <person name="Ishikawa N.K."/>
            <person name="Vargas-Isla R."/>
            <person name="Ushijima S."/>
            <person name="Smith C.A."/>
            <person name="Ahrendt S."/>
            <person name="Andreopoulos W."/>
            <person name="He G."/>
            <person name="Labutti K."/>
            <person name="Lipzen A."/>
            <person name="Ng V."/>
            <person name="Riley R."/>
            <person name="Sandor L."/>
            <person name="Barry K."/>
            <person name="Martinez A.T."/>
            <person name="Xiao Y."/>
            <person name="Gibbons J.G."/>
            <person name="Terashima K."/>
            <person name="Grigoriev I.V."/>
            <person name="Hibbett D.S."/>
        </authorList>
    </citation>
    <scope>NUCLEOTIDE SEQUENCE</scope>
    <source>
        <strain evidence="9">JLM2183</strain>
    </source>
</reference>
<dbReference type="AlphaFoldDB" id="A0A9W9A5F6"/>
<proteinExistence type="inferred from homology"/>
<feature type="binding site" evidence="7">
    <location>
        <position position="119"/>
    </location>
    <ligand>
        <name>Zn(2+)</name>
        <dbReference type="ChEBI" id="CHEBI:29105"/>
    </ligand>
</feature>
<dbReference type="EMBL" id="JAOTPV010000015">
    <property type="protein sequence ID" value="KAJ4474849.1"/>
    <property type="molecule type" value="Genomic_DNA"/>
</dbReference>
<comment type="catalytic activity">
    <reaction evidence="6 8">
        <text>hydrogencarbonate + H(+) = CO2 + H2O</text>
        <dbReference type="Rhea" id="RHEA:10748"/>
        <dbReference type="ChEBI" id="CHEBI:15377"/>
        <dbReference type="ChEBI" id="CHEBI:15378"/>
        <dbReference type="ChEBI" id="CHEBI:16526"/>
        <dbReference type="ChEBI" id="CHEBI:17544"/>
        <dbReference type="EC" id="4.2.1.1"/>
    </reaction>
</comment>